<dbReference type="Proteomes" id="UP001186944">
    <property type="component" value="Unassembled WGS sequence"/>
</dbReference>
<dbReference type="SMART" id="SM00360">
    <property type="entry name" value="RRM"/>
    <property type="match status" value="2"/>
</dbReference>
<dbReference type="EMBL" id="VSWD01000007">
    <property type="protein sequence ID" value="KAK3096530.1"/>
    <property type="molecule type" value="Genomic_DNA"/>
</dbReference>
<feature type="domain" description="RRM" evidence="6">
    <location>
        <begin position="197"/>
        <end position="278"/>
    </location>
</feature>
<dbReference type="InterPro" id="IPR000504">
    <property type="entry name" value="RRM_dom"/>
</dbReference>
<feature type="compositionally biased region" description="Polar residues" evidence="5">
    <location>
        <begin position="1"/>
        <end position="10"/>
    </location>
</feature>
<protein>
    <recommendedName>
        <fullName evidence="6">RRM domain-containing protein</fullName>
    </recommendedName>
</protein>
<dbReference type="InterPro" id="IPR012975">
    <property type="entry name" value="NOPS"/>
</dbReference>
<dbReference type="AlphaFoldDB" id="A0AA88Y1C5"/>
<keyword evidence="1" id="KW-0677">Repeat</keyword>
<sequence>MEAKTAQNKGQEGDIKKEQGVPNKSNEEGGQKKDMRGGFNNRGGRGGGGRGGGGRGGQNPNRGGGNMPGRGGRGGRGGGPGRDDMRNMSNQSFTQFGDYINPYEEMQQMYEGPKEKRKFTGRCRLFVGNITPDTTEEQFKEMFKPYGEVGEIFVNASKGFGFIRLDYRHNAEAAKSALDGTVQNGRMLRVRYANHGAAVKVTNLSPYVSNELLEQAFTQFGDIERAIVVTDDKGRSLCEGIVEFARKPAVQQCLRRVNEGVLLMSSYPRPVRVEVIEARDDEDGLAERYLPRNEMARRDREKEPRFAPIGTFENRFAQKYREIDDLEKQQIERVKQEMDQQRHNLESEMEGAIYDYQAEQIRADLMRQQEELRRLEEMKNEQMRRRQEMEARREEEMRMIREDEDRRREILMRSGGGGGGRGMESRGMGMREADSPRGNNSSLPPPPAPPAALGFENPSEGFGRDGGNQEDNMGGWGQAGMFGRGGMGARPGGDMGMDRRRQAGMPGGREDFDMKRMRRF</sequence>
<accession>A0AA88Y1C5</accession>
<name>A0AA88Y1C5_PINIB</name>
<evidence type="ECO:0000256" key="4">
    <source>
        <dbReference type="SAM" id="Coils"/>
    </source>
</evidence>
<feature type="region of interest" description="Disordered" evidence="5">
    <location>
        <begin position="411"/>
        <end position="520"/>
    </location>
</feature>
<dbReference type="GO" id="GO:0003723">
    <property type="term" value="F:RNA binding"/>
    <property type="evidence" value="ECO:0007669"/>
    <property type="project" value="UniProtKB-UniRule"/>
</dbReference>
<keyword evidence="8" id="KW-1185">Reference proteome</keyword>
<feature type="compositionally biased region" description="Gly residues" evidence="5">
    <location>
        <begin position="474"/>
        <end position="495"/>
    </location>
</feature>
<dbReference type="InterPro" id="IPR012677">
    <property type="entry name" value="Nucleotide-bd_a/b_plait_sf"/>
</dbReference>
<dbReference type="Gene3D" id="6.10.250.1170">
    <property type="match status" value="1"/>
</dbReference>
<proteinExistence type="predicted"/>
<reference evidence="7" key="1">
    <citation type="submission" date="2019-08" db="EMBL/GenBank/DDBJ databases">
        <title>The improved chromosome-level genome for the pearl oyster Pinctada fucata martensii using PacBio sequencing and Hi-C.</title>
        <authorList>
            <person name="Zheng Z."/>
        </authorList>
    </citation>
    <scope>NUCLEOTIDE SEQUENCE</scope>
    <source>
        <strain evidence="7">ZZ-2019</strain>
        <tissue evidence="7">Adductor muscle</tissue>
    </source>
</reference>
<evidence type="ECO:0000256" key="3">
    <source>
        <dbReference type="PROSITE-ProRule" id="PRU00176"/>
    </source>
</evidence>
<feature type="domain" description="RRM" evidence="6">
    <location>
        <begin position="123"/>
        <end position="195"/>
    </location>
</feature>
<evidence type="ECO:0000256" key="2">
    <source>
        <dbReference type="ARBA" id="ARBA00022884"/>
    </source>
</evidence>
<dbReference type="Pfam" id="PF08075">
    <property type="entry name" value="NOPS"/>
    <property type="match status" value="1"/>
</dbReference>
<feature type="coiled-coil region" evidence="4">
    <location>
        <begin position="309"/>
        <end position="406"/>
    </location>
</feature>
<evidence type="ECO:0000313" key="7">
    <source>
        <dbReference type="EMBL" id="KAK3096530.1"/>
    </source>
</evidence>
<dbReference type="PROSITE" id="PS50102">
    <property type="entry name" value="RRM"/>
    <property type="match status" value="2"/>
</dbReference>
<dbReference type="Gene3D" id="3.30.70.330">
    <property type="match status" value="2"/>
</dbReference>
<dbReference type="PANTHER" id="PTHR23189">
    <property type="entry name" value="RNA RECOGNITION MOTIF-CONTAINING"/>
    <property type="match status" value="1"/>
</dbReference>
<evidence type="ECO:0000313" key="8">
    <source>
        <dbReference type="Proteomes" id="UP001186944"/>
    </source>
</evidence>
<dbReference type="Pfam" id="PF00076">
    <property type="entry name" value="RRM_1"/>
    <property type="match status" value="2"/>
</dbReference>
<keyword evidence="2 3" id="KW-0694">RNA-binding</keyword>
<dbReference type="InterPro" id="IPR035979">
    <property type="entry name" value="RBD_domain_sf"/>
</dbReference>
<feature type="region of interest" description="Disordered" evidence="5">
    <location>
        <begin position="1"/>
        <end position="89"/>
    </location>
</feature>
<evidence type="ECO:0000256" key="5">
    <source>
        <dbReference type="SAM" id="MobiDB-lite"/>
    </source>
</evidence>
<dbReference type="CDD" id="cd12332">
    <property type="entry name" value="RRM1_p54nrb_like"/>
    <property type="match status" value="1"/>
</dbReference>
<comment type="caution">
    <text evidence="7">The sequence shown here is derived from an EMBL/GenBank/DDBJ whole genome shotgun (WGS) entry which is preliminary data.</text>
</comment>
<gene>
    <name evidence="7" type="ORF">FSP39_001065</name>
</gene>
<dbReference type="FunFam" id="3.30.70.330:FF:000043">
    <property type="entry name" value="paraspeckle component 1 isoform X1"/>
    <property type="match status" value="1"/>
</dbReference>
<feature type="compositionally biased region" description="Basic and acidic residues" evidence="5">
    <location>
        <begin position="11"/>
        <end position="36"/>
    </location>
</feature>
<feature type="compositionally biased region" description="Basic and acidic residues" evidence="5">
    <location>
        <begin position="508"/>
        <end position="520"/>
    </location>
</feature>
<keyword evidence="4" id="KW-0175">Coiled coil</keyword>
<dbReference type="SUPFAM" id="SSF54928">
    <property type="entry name" value="RNA-binding domain, RBD"/>
    <property type="match status" value="1"/>
</dbReference>
<evidence type="ECO:0000259" key="6">
    <source>
        <dbReference type="PROSITE" id="PS50102"/>
    </source>
</evidence>
<feature type="compositionally biased region" description="Gly residues" evidence="5">
    <location>
        <begin position="40"/>
        <end position="80"/>
    </location>
</feature>
<organism evidence="7 8">
    <name type="scientific">Pinctada imbricata</name>
    <name type="common">Atlantic pearl-oyster</name>
    <name type="synonym">Pinctada martensii</name>
    <dbReference type="NCBI Taxonomy" id="66713"/>
    <lineage>
        <taxon>Eukaryota</taxon>
        <taxon>Metazoa</taxon>
        <taxon>Spiralia</taxon>
        <taxon>Lophotrochozoa</taxon>
        <taxon>Mollusca</taxon>
        <taxon>Bivalvia</taxon>
        <taxon>Autobranchia</taxon>
        <taxon>Pteriomorphia</taxon>
        <taxon>Pterioida</taxon>
        <taxon>Pterioidea</taxon>
        <taxon>Pteriidae</taxon>
        <taxon>Pinctada</taxon>
    </lineage>
</organism>
<evidence type="ECO:0000256" key="1">
    <source>
        <dbReference type="ARBA" id="ARBA00022737"/>
    </source>
</evidence>